<dbReference type="Gene3D" id="1.20.960.40">
    <property type="match status" value="1"/>
</dbReference>
<proteinExistence type="predicted"/>
<feature type="compositionally biased region" description="Low complexity" evidence="3">
    <location>
        <begin position="134"/>
        <end position="147"/>
    </location>
</feature>
<feature type="domain" description="FGFR1 oncogene partner (FOP) N-terminal dimerisation" evidence="4">
    <location>
        <begin position="56"/>
        <end position="121"/>
    </location>
</feature>
<reference evidence="5 6" key="1">
    <citation type="journal article" date="2024" name="Nat. Commun.">
        <title>Phylogenomics reveals the evolutionary origins of lichenization in chlorophyte algae.</title>
        <authorList>
            <person name="Puginier C."/>
            <person name="Libourel C."/>
            <person name="Otte J."/>
            <person name="Skaloud P."/>
            <person name="Haon M."/>
            <person name="Grisel S."/>
            <person name="Petersen M."/>
            <person name="Berrin J.G."/>
            <person name="Delaux P.M."/>
            <person name="Dal Grande F."/>
            <person name="Keller J."/>
        </authorList>
    </citation>
    <scope>NUCLEOTIDE SEQUENCE [LARGE SCALE GENOMIC DNA]</scope>
    <source>
        <strain evidence="5 6">SAG 2043</strain>
    </source>
</reference>
<organism evidence="5 6">
    <name type="scientific">[Myrmecia] bisecta</name>
    <dbReference type="NCBI Taxonomy" id="41462"/>
    <lineage>
        <taxon>Eukaryota</taxon>
        <taxon>Viridiplantae</taxon>
        <taxon>Chlorophyta</taxon>
        <taxon>core chlorophytes</taxon>
        <taxon>Trebouxiophyceae</taxon>
        <taxon>Trebouxiales</taxon>
        <taxon>Trebouxiaceae</taxon>
        <taxon>Myrmecia</taxon>
    </lineage>
</organism>
<keyword evidence="6" id="KW-1185">Reference proteome</keyword>
<keyword evidence="1" id="KW-0963">Cytoplasm</keyword>
<dbReference type="GO" id="GO:0034453">
    <property type="term" value="P:microtubule anchoring"/>
    <property type="evidence" value="ECO:0007669"/>
    <property type="project" value="InterPro"/>
</dbReference>
<dbReference type="Proteomes" id="UP001489004">
    <property type="component" value="Unassembled WGS sequence"/>
</dbReference>
<feature type="region of interest" description="Disordered" evidence="3">
    <location>
        <begin position="244"/>
        <end position="330"/>
    </location>
</feature>
<evidence type="ECO:0000313" key="5">
    <source>
        <dbReference type="EMBL" id="KAK9817006.1"/>
    </source>
</evidence>
<evidence type="ECO:0000256" key="2">
    <source>
        <dbReference type="ARBA" id="ARBA00023212"/>
    </source>
</evidence>
<feature type="region of interest" description="Disordered" evidence="3">
    <location>
        <begin position="471"/>
        <end position="508"/>
    </location>
</feature>
<feature type="compositionally biased region" description="Low complexity" evidence="3">
    <location>
        <begin position="255"/>
        <end position="269"/>
    </location>
</feature>
<evidence type="ECO:0000259" key="4">
    <source>
        <dbReference type="Pfam" id="PF09398"/>
    </source>
</evidence>
<feature type="compositionally biased region" description="Polar residues" evidence="3">
    <location>
        <begin position="149"/>
        <end position="169"/>
    </location>
</feature>
<feature type="region of interest" description="Disordered" evidence="3">
    <location>
        <begin position="131"/>
        <end position="169"/>
    </location>
</feature>
<dbReference type="PANTHER" id="PTHR15431">
    <property type="entry name" value="FGFR1 ONCOGENE PARTNER/LISH DOMAIN-CONTAINING PROTEIN"/>
    <property type="match status" value="1"/>
</dbReference>
<dbReference type="InterPro" id="IPR018993">
    <property type="entry name" value="FOP_dimerisation-dom_N"/>
</dbReference>
<evidence type="ECO:0000313" key="6">
    <source>
        <dbReference type="Proteomes" id="UP001489004"/>
    </source>
</evidence>
<dbReference type="GO" id="GO:0005815">
    <property type="term" value="C:microtubule organizing center"/>
    <property type="evidence" value="ECO:0007669"/>
    <property type="project" value="InterPro"/>
</dbReference>
<comment type="caution">
    <text evidence="5">The sequence shown here is derived from an EMBL/GenBank/DDBJ whole genome shotgun (WGS) entry which is preliminary data.</text>
</comment>
<dbReference type="EMBL" id="JALJOR010000005">
    <property type="protein sequence ID" value="KAK9817006.1"/>
    <property type="molecule type" value="Genomic_DNA"/>
</dbReference>
<feature type="region of interest" description="Disordered" evidence="3">
    <location>
        <begin position="354"/>
        <end position="385"/>
    </location>
</feature>
<dbReference type="PANTHER" id="PTHR15431:SF4">
    <property type="entry name" value="PROTEIN TONNEAU 1B"/>
    <property type="match status" value="1"/>
</dbReference>
<accession>A0AAW1Q7S7</accession>
<name>A0AAW1Q7S7_9CHLO</name>
<protein>
    <recommendedName>
        <fullName evidence="4">FGFR1 oncogene partner (FOP) N-terminal dimerisation domain-containing protein</fullName>
    </recommendedName>
</protein>
<sequence>MDEIKEVVTLTLEKQGVLANLRAQLRAFVFAAIDERETTIAGHGLAQRTKNHKRDQLLSTPEGALLAALTKELLTWCNLDYTAKVFEPEMNMGDTYFSREHLRMQLGITEDEDQPLLATVLGAFLADDKRSVRRPSSAPSSKSLPISMLSKQQMQGPATDATASAEPQSDTIAAVWRPSPDEQAGAEALLAVHSLVSTSEIDTDIEVEEQNHSYGGHTSQRAALFSQHATASAAAADQVPLGTSATANSRLNPPATNALSADAANNDSTPVRTAKEASPASQDFSPDSGGAAMRAQLSDNSSTNYEPDSLSPSREEEPSPNSQEASSRTPAILTVGMESPARLPGKLSPLGPLASLRPVLGPTPLPPLRGTAQGSQQDQPPARRTAEELKLELQQQGLLQPASPQSDTSDDSIGREAMHEIPVDLAKQRDANPDLDQAQAGVDASRHRIRANLQYQDDRVGSLSESDLSFDDVKHQYGGGHLSPSDHSSDMGDVEIAALPEASQEEWP</sequence>
<dbReference type="Pfam" id="PF09398">
    <property type="entry name" value="FOP_dimer"/>
    <property type="match status" value="1"/>
</dbReference>
<keyword evidence="2" id="KW-0206">Cytoskeleton</keyword>
<gene>
    <name evidence="5" type="ORF">WJX72_008156</name>
</gene>
<dbReference type="AlphaFoldDB" id="A0AAW1Q7S7"/>
<evidence type="ECO:0000256" key="3">
    <source>
        <dbReference type="SAM" id="MobiDB-lite"/>
    </source>
</evidence>
<evidence type="ECO:0000256" key="1">
    <source>
        <dbReference type="ARBA" id="ARBA00022490"/>
    </source>
</evidence>